<dbReference type="InterPro" id="IPR036388">
    <property type="entry name" value="WH-like_DNA-bd_sf"/>
</dbReference>
<gene>
    <name evidence="6" type="ORF">E2K98_02355</name>
    <name evidence="5" type="ORF">RCG21_09880</name>
</gene>
<dbReference type="RefSeq" id="WP_133332685.1">
    <property type="nucleotide sequence ID" value="NZ_JAVGVR010000001.1"/>
</dbReference>
<evidence type="ECO:0000256" key="3">
    <source>
        <dbReference type="ARBA" id="ARBA00023163"/>
    </source>
</evidence>
<accession>A0A4R5W207</accession>
<dbReference type="Proteomes" id="UP000295132">
    <property type="component" value="Unassembled WGS sequence"/>
</dbReference>
<evidence type="ECO:0000256" key="2">
    <source>
        <dbReference type="ARBA" id="ARBA00023125"/>
    </source>
</evidence>
<evidence type="ECO:0000313" key="5">
    <source>
        <dbReference type="EMBL" id="MDQ6596654.1"/>
    </source>
</evidence>
<sequence length="142" mass="16347">MNQDSLQSIEYEIALLVRLTTAYSPKLGDLDRSEYLILSEVNENGPLAINVIAEKLMLNISTASRQVGTLESKQYIKRFPAPDNGRISLIELTNKGQEILNIVQESRYNFYSEVLQNWSRVELKQLEDNLIRLNKDFKNRKG</sequence>
<comment type="caution">
    <text evidence="6">The sequence shown here is derived from an EMBL/GenBank/DDBJ whole genome shotgun (WGS) entry which is preliminary data.</text>
</comment>
<evidence type="ECO:0000313" key="7">
    <source>
        <dbReference type="Proteomes" id="UP000295132"/>
    </source>
</evidence>
<dbReference type="PROSITE" id="PS50995">
    <property type="entry name" value="HTH_MARR_2"/>
    <property type="match status" value="1"/>
</dbReference>
<evidence type="ECO:0000313" key="8">
    <source>
        <dbReference type="Proteomes" id="UP001178888"/>
    </source>
</evidence>
<dbReference type="EMBL" id="JAVGVR010000001">
    <property type="protein sequence ID" value="MDQ6596654.1"/>
    <property type="molecule type" value="Genomic_DNA"/>
</dbReference>
<reference evidence="6 7" key="1">
    <citation type="submission" date="2019-03" db="EMBL/GenBank/DDBJ databases">
        <title>Bacillus niacini sp. nov. a Nicotinate-Metabolizing Mesophile Isolated from Soil.</title>
        <authorList>
            <person name="Zhang G."/>
        </authorList>
    </citation>
    <scope>NUCLEOTIDE SEQUENCE [LARGE SCALE GENOMIC DNA]</scope>
    <source>
        <strain evidence="6 7">WN066</strain>
    </source>
</reference>
<dbReference type="EMBL" id="SMYO01000001">
    <property type="protein sequence ID" value="TDK65104.1"/>
    <property type="molecule type" value="Genomic_DNA"/>
</dbReference>
<dbReference type="Pfam" id="PF01047">
    <property type="entry name" value="MarR"/>
    <property type="match status" value="1"/>
</dbReference>
<organism evidence="6 7">
    <name type="scientific">Bacillus salipaludis</name>
    <dbReference type="NCBI Taxonomy" id="2547811"/>
    <lineage>
        <taxon>Bacteria</taxon>
        <taxon>Bacillati</taxon>
        <taxon>Bacillota</taxon>
        <taxon>Bacilli</taxon>
        <taxon>Bacillales</taxon>
        <taxon>Bacillaceae</taxon>
        <taxon>Bacillus</taxon>
    </lineage>
</organism>
<keyword evidence="3" id="KW-0804">Transcription</keyword>
<keyword evidence="1" id="KW-0805">Transcription regulation</keyword>
<evidence type="ECO:0000259" key="4">
    <source>
        <dbReference type="PROSITE" id="PS50995"/>
    </source>
</evidence>
<dbReference type="InterPro" id="IPR000835">
    <property type="entry name" value="HTH_MarR-typ"/>
</dbReference>
<proteinExistence type="predicted"/>
<keyword evidence="8" id="KW-1185">Reference proteome</keyword>
<dbReference type="AlphaFoldDB" id="A0A4R5W207"/>
<protein>
    <submittedName>
        <fullName evidence="6">MarR family transcriptional regulator</fullName>
    </submittedName>
</protein>
<dbReference type="Gene3D" id="1.10.10.10">
    <property type="entry name" value="Winged helix-like DNA-binding domain superfamily/Winged helix DNA-binding domain"/>
    <property type="match status" value="1"/>
</dbReference>
<dbReference type="SMART" id="SM00347">
    <property type="entry name" value="HTH_MARR"/>
    <property type="match status" value="1"/>
</dbReference>
<evidence type="ECO:0000313" key="6">
    <source>
        <dbReference type="EMBL" id="TDK65104.1"/>
    </source>
</evidence>
<dbReference type="GO" id="GO:0003700">
    <property type="term" value="F:DNA-binding transcription factor activity"/>
    <property type="evidence" value="ECO:0007669"/>
    <property type="project" value="InterPro"/>
</dbReference>
<evidence type="ECO:0000256" key="1">
    <source>
        <dbReference type="ARBA" id="ARBA00023015"/>
    </source>
</evidence>
<dbReference type="PANTHER" id="PTHR42756">
    <property type="entry name" value="TRANSCRIPTIONAL REGULATOR, MARR"/>
    <property type="match status" value="1"/>
</dbReference>
<dbReference type="GO" id="GO:0003677">
    <property type="term" value="F:DNA binding"/>
    <property type="evidence" value="ECO:0007669"/>
    <property type="project" value="UniProtKB-KW"/>
</dbReference>
<dbReference type="Proteomes" id="UP001178888">
    <property type="component" value="Unassembled WGS sequence"/>
</dbReference>
<name>A0A4R5W207_9BACI</name>
<keyword evidence="2" id="KW-0238">DNA-binding</keyword>
<feature type="domain" description="HTH marR-type" evidence="4">
    <location>
        <begin position="1"/>
        <end position="135"/>
    </location>
</feature>
<reference evidence="5" key="2">
    <citation type="submission" date="2023-08" db="EMBL/GenBank/DDBJ databases">
        <title>Nitrogen cycling bacteria in agricultural field soils.</title>
        <authorList>
            <person name="Jang J."/>
        </authorList>
    </citation>
    <scope>NUCLEOTIDE SEQUENCE</scope>
    <source>
        <strain evidence="5">PS3-36</strain>
    </source>
</reference>
<dbReference type="SUPFAM" id="SSF46785">
    <property type="entry name" value="Winged helix' DNA-binding domain"/>
    <property type="match status" value="1"/>
</dbReference>
<dbReference type="PRINTS" id="PR00598">
    <property type="entry name" value="HTHMARR"/>
</dbReference>
<dbReference type="InterPro" id="IPR036390">
    <property type="entry name" value="WH_DNA-bd_sf"/>
</dbReference>
<dbReference type="PANTHER" id="PTHR42756:SF1">
    <property type="entry name" value="TRANSCRIPTIONAL REPRESSOR OF EMRAB OPERON"/>
    <property type="match status" value="1"/>
</dbReference>